<accession>A0A9X2LEN0</accession>
<name>A0A9X2LEN0_9ACTN</name>
<dbReference type="RefSeq" id="WP_168092375.1">
    <property type="nucleotide sequence ID" value="NZ_JAATER010000069.1"/>
</dbReference>
<reference evidence="1" key="1">
    <citation type="submission" date="2022-06" db="EMBL/GenBank/DDBJ databases">
        <title>WGS of actinobacteria.</title>
        <authorList>
            <person name="Thawai C."/>
        </authorList>
    </citation>
    <scope>NUCLEOTIDE SEQUENCE</scope>
    <source>
        <strain evidence="1">AA8</strain>
    </source>
</reference>
<dbReference type="AlphaFoldDB" id="A0A9X2LEN0"/>
<sequence length="284" mass="29671">MSNPNPTVWNVVLDAGAATDIVLAADFPVTGRNEGGFADLAPGLNLDCALWQTVAPVRDPGTDALGEAYLEPWLSEVAASGRKVRAVMGYCAGSVFAGVLAEKIAAQQGTAPRVVVFDPELVDVPTVHLQFGRVIGNMTTVLTAEEIEELSGTAERLAAKDDVAPVEFAAGLYAAFRPIGTAALRRAGLDEDYAGELVALVGSFMSYLATAAGLDPRPGWQRATVITSASERSGLNRMRTTPGIAPIEVGDEQRFEVEHRDLLRTPEVTASVAGVLAAQPGAGA</sequence>
<evidence type="ECO:0000313" key="2">
    <source>
        <dbReference type="Proteomes" id="UP001142374"/>
    </source>
</evidence>
<keyword evidence="2" id="KW-1185">Reference proteome</keyword>
<dbReference type="Proteomes" id="UP001142374">
    <property type="component" value="Unassembled WGS sequence"/>
</dbReference>
<protein>
    <submittedName>
        <fullName evidence="1">Uncharacterized protein</fullName>
    </submittedName>
</protein>
<evidence type="ECO:0000313" key="1">
    <source>
        <dbReference type="EMBL" id="MCQ8769821.1"/>
    </source>
</evidence>
<gene>
    <name evidence="1" type="ORF">NQU55_08505</name>
</gene>
<comment type="caution">
    <text evidence="1">The sequence shown here is derived from an EMBL/GenBank/DDBJ whole genome shotgun (WGS) entry which is preliminary data.</text>
</comment>
<organism evidence="1 2">
    <name type="scientific">Streptomyces telluris</name>
    <dbReference type="NCBI Taxonomy" id="2720021"/>
    <lineage>
        <taxon>Bacteria</taxon>
        <taxon>Bacillati</taxon>
        <taxon>Actinomycetota</taxon>
        <taxon>Actinomycetes</taxon>
        <taxon>Kitasatosporales</taxon>
        <taxon>Streptomycetaceae</taxon>
        <taxon>Streptomyces</taxon>
    </lineage>
</organism>
<proteinExistence type="predicted"/>
<dbReference type="EMBL" id="JANIID010000005">
    <property type="protein sequence ID" value="MCQ8769821.1"/>
    <property type="molecule type" value="Genomic_DNA"/>
</dbReference>